<keyword evidence="1" id="KW-0812">Transmembrane</keyword>
<keyword evidence="1" id="KW-0472">Membrane</keyword>
<protein>
    <submittedName>
        <fullName evidence="2">Uncharacterized protein</fullName>
    </submittedName>
</protein>
<feature type="transmembrane region" description="Helical" evidence="1">
    <location>
        <begin position="45"/>
        <end position="64"/>
    </location>
</feature>
<name>A0ABS8KEP0_9BURK</name>
<keyword evidence="3" id="KW-1185">Reference proteome</keyword>
<evidence type="ECO:0000256" key="1">
    <source>
        <dbReference type="SAM" id="Phobius"/>
    </source>
</evidence>
<comment type="caution">
    <text evidence="2">The sequence shown here is derived from an EMBL/GenBank/DDBJ whole genome shotgun (WGS) entry which is preliminary data.</text>
</comment>
<proteinExistence type="predicted"/>
<reference evidence="2 3" key="1">
    <citation type="submission" date="2021-11" db="EMBL/GenBank/DDBJ databases">
        <authorList>
            <person name="Oh E.-T."/>
            <person name="Kim S.-B."/>
        </authorList>
    </citation>
    <scope>NUCLEOTIDE SEQUENCE [LARGE SCALE GENOMIC DNA]</scope>
    <source>
        <strain evidence="2 3">MMS20-SJTN17</strain>
    </source>
</reference>
<gene>
    <name evidence="2" type="ORF">LJ655_13685</name>
</gene>
<dbReference type="EMBL" id="JAJITC010000006">
    <property type="protein sequence ID" value="MCC8402923.1"/>
    <property type="molecule type" value="Genomic_DNA"/>
</dbReference>
<accession>A0ABS8KEP0</accession>
<evidence type="ECO:0000313" key="3">
    <source>
        <dbReference type="Proteomes" id="UP001430614"/>
    </source>
</evidence>
<dbReference type="Proteomes" id="UP001430614">
    <property type="component" value="Unassembled WGS sequence"/>
</dbReference>
<organism evidence="2 3">
    <name type="scientific">Paraburkholderia translucens</name>
    <dbReference type="NCBI Taxonomy" id="2886945"/>
    <lineage>
        <taxon>Bacteria</taxon>
        <taxon>Pseudomonadati</taxon>
        <taxon>Pseudomonadota</taxon>
        <taxon>Betaproteobacteria</taxon>
        <taxon>Burkholderiales</taxon>
        <taxon>Burkholderiaceae</taxon>
        <taxon>Paraburkholderia</taxon>
    </lineage>
</organism>
<sequence length="78" mass="8462">MSLLIACPAIDIGLEFDRFRDRSALCVFKHALAILALPQWSVAVAFHPAVNIVAASGVCSLMVVRKRRAGPVSRNSTR</sequence>
<keyword evidence="1" id="KW-1133">Transmembrane helix</keyword>
<evidence type="ECO:0000313" key="2">
    <source>
        <dbReference type="EMBL" id="MCC8402923.1"/>
    </source>
</evidence>
<dbReference type="RefSeq" id="WP_230561923.1">
    <property type="nucleotide sequence ID" value="NZ_JAJITC010000006.1"/>
</dbReference>